<proteinExistence type="predicted"/>
<evidence type="ECO:0000313" key="1">
    <source>
        <dbReference type="EMBL" id="GIY17938.1"/>
    </source>
</evidence>
<dbReference type="EMBL" id="BPLQ01005852">
    <property type="protein sequence ID" value="GIY17938.1"/>
    <property type="molecule type" value="Genomic_DNA"/>
</dbReference>
<dbReference type="Proteomes" id="UP001054837">
    <property type="component" value="Unassembled WGS sequence"/>
</dbReference>
<reference evidence="1 2" key="1">
    <citation type="submission" date="2021-06" db="EMBL/GenBank/DDBJ databases">
        <title>Caerostris darwini draft genome.</title>
        <authorList>
            <person name="Kono N."/>
            <person name="Arakawa K."/>
        </authorList>
    </citation>
    <scope>NUCLEOTIDE SEQUENCE [LARGE SCALE GENOMIC DNA]</scope>
</reference>
<gene>
    <name evidence="1" type="ORF">CDAR_27381</name>
</gene>
<protein>
    <submittedName>
        <fullName evidence="1">Uncharacterized protein</fullName>
    </submittedName>
</protein>
<keyword evidence="2" id="KW-1185">Reference proteome</keyword>
<evidence type="ECO:0000313" key="2">
    <source>
        <dbReference type="Proteomes" id="UP001054837"/>
    </source>
</evidence>
<dbReference type="AlphaFoldDB" id="A0AAV4R7L1"/>
<comment type="caution">
    <text evidence="1">The sequence shown here is derived from an EMBL/GenBank/DDBJ whole genome shotgun (WGS) entry which is preliminary data.</text>
</comment>
<organism evidence="1 2">
    <name type="scientific">Caerostris darwini</name>
    <dbReference type="NCBI Taxonomy" id="1538125"/>
    <lineage>
        <taxon>Eukaryota</taxon>
        <taxon>Metazoa</taxon>
        <taxon>Ecdysozoa</taxon>
        <taxon>Arthropoda</taxon>
        <taxon>Chelicerata</taxon>
        <taxon>Arachnida</taxon>
        <taxon>Araneae</taxon>
        <taxon>Araneomorphae</taxon>
        <taxon>Entelegynae</taxon>
        <taxon>Araneoidea</taxon>
        <taxon>Araneidae</taxon>
        <taxon>Caerostris</taxon>
    </lineage>
</organism>
<sequence length="99" mass="11331">MFRLVFPIPDLGEHDFSFFFPPPGYLTAVVDVVVSAGKRRQLQETVFCYRCNLAKHVLSGMGPDFMRFAEAPFPPGAKQFLEYLPEDCSRRRNNCVRKG</sequence>
<name>A0AAV4R7L1_9ARAC</name>
<accession>A0AAV4R7L1</accession>